<evidence type="ECO:0000313" key="2">
    <source>
        <dbReference type="EMBL" id="MCW8084207.1"/>
    </source>
</evidence>
<keyword evidence="1" id="KW-0175">Coiled coil</keyword>
<evidence type="ECO:0000256" key="1">
    <source>
        <dbReference type="SAM" id="Coils"/>
    </source>
</evidence>
<comment type="caution">
    <text evidence="2">The sequence shown here is derived from an EMBL/GenBank/DDBJ whole genome shotgun (WGS) entry which is preliminary data.</text>
</comment>
<feature type="coiled-coil region" evidence="1">
    <location>
        <begin position="198"/>
        <end position="260"/>
    </location>
</feature>
<sequence length="266" mass="28908">MPIDPKADTMLLWSREEPTDPKYTKPFTRSGGFRGTAINATYVRKRLTHAFGPVGLGWGVEVLADDVVPGAPVIDGSGRVLGQESVQRMRIRFWYHPAGCRQGEDGALAPLGPRAQSEQVGQTTYVSWRRGKNGEAGRFETDEEAWKKSLTDALTKAASEVGIGADVHLGRFDDVKYVEARNQDAEAEQVAAEGAARMGDLQEARDNATGLLERLEAVTDGEGYNSAMAAALKLRPSLLRLGLREEIDALRAAMEKAKRRVAKAAA</sequence>
<dbReference type="RefSeq" id="WP_301587814.1">
    <property type="nucleotide sequence ID" value="NZ_JAPFQI010000001.1"/>
</dbReference>
<name>A0ABT3NPW4_9PROT</name>
<accession>A0ABT3NPW4</accession>
<gene>
    <name evidence="2" type="ORF">OF850_01080</name>
</gene>
<organism evidence="2 3">
    <name type="scientific">Sabulicella glaciei</name>
    <dbReference type="NCBI Taxonomy" id="2984948"/>
    <lineage>
        <taxon>Bacteria</taxon>
        <taxon>Pseudomonadati</taxon>
        <taxon>Pseudomonadota</taxon>
        <taxon>Alphaproteobacteria</taxon>
        <taxon>Acetobacterales</taxon>
        <taxon>Acetobacteraceae</taxon>
        <taxon>Sabulicella</taxon>
    </lineage>
</organism>
<dbReference type="Proteomes" id="UP001526430">
    <property type="component" value="Unassembled WGS sequence"/>
</dbReference>
<protein>
    <submittedName>
        <fullName evidence="2">Uncharacterized protein</fullName>
    </submittedName>
</protein>
<keyword evidence="3" id="KW-1185">Reference proteome</keyword>
<dbReference type="EMBL" id="JAPFQI010000001">
    <property type="protein sequence ID" value="MCW8084207.1"/>
    <property type="molecule type" value="Genomic_DNA"/>
</dbReference>
<proteinExistence type="predicted"/>
<reference evidence="2 3" key="1">
    <citation type="submission" date="2022-10" db="EMBL/GenBank/DDBJ databases">
        <title>Roseococcus glaciei nov., sp. nov., isolated from glacier.</title>
        <authorList>
            <person name="Liu Q."/>
            <person name="Xin Y.-H."/>
        </authorList>
    </citation>
    <scope>NUCLEOTIDE SEQUENCE [LARGE SCALE GENOMIC DNA]</scope>
    <source>
        <strain evidence="2 3">MDT2-1-1</strain>
    </source>
</reference>
<evidence type="ECO:0000313" key="3">
    <source>
        <dbReference type="Proteomes" id="UP001526430"/>
    </source>
</evidence>